<dbReference type="RefSeq" id="WP_101330474.1">
    <property type="nucleotide sequence ID" value="NZ_PJNH01000001.1"/>
</dbReference>
<keyword evidence="2" id="KW-1185">Reference proteome</keyword>
<dbReference type="OrthoDB" id="2361368at2"/>
<gene>
    <name evidence="1" type="ORF">CEY16_02950</name>
</gene>
<dbReference type="EMBL" id="PJNH01000001">
    <property type="protein sequence ID" value="PKR78731.1"/>
    <property type="molecule type" value="Genomic_DNA"/>
</dbReference>
<proteinExistence type="predicted"/>
<evidence type="ECO:0000313" key="2">
    <source>
        <dbReference type="Proteomes" id="UP000243524"/>
    </source>
</evidence>
<dbReference type="AlphaFoldDB" id="A0A2I0QWL4"/>
<dbReference type="Proteomes" id="UP000243524">
    <property type="component" value="Unassembled WGS sequence"/>
</dbReference>
<accession>A0A2I0QWL4</accession>
<evidence type="ECO:0000313" key="1">
    <source>
        <dbReference type="EMBL" id="PKR78731.1"/>
    </source>
</evidence>
<comment type="caution">
    <text evidence="1">The sequence shown here is derived from an EMBL/GenBank/DDBJ whole genome shotgun (WGS) entry which is preliminary data.</text>
</comment>
<organism evidence="1 2">
    <name type="scientific">Halalkalibacillus sediminis</name>
    <dbReference type="NCBI Taxonomy" id="2018042"/>
    <lineage>
        <taxon>Bacteria</taxon>
        <taxon>Bacillati</taxon>
        <taxon>Bacillota</taxon>
        <taxon>Bacilli</taxon>
        <taxon>Bacillales</taxon>
        <taxon>Bacillaceae</taxon>
        <taxon>Halalkalibacillus</taxon>
    </lineage>
</organism>
<sequence>MAFGIKRDELREWKREAEEGRIAFITHFWKTEKFPGMTTVTKVGCCDRQKLIEWGKKYGLKPGWIDENEKYPHFDLIGSFQQDILKAENKLWQLERLKKPNKKNQNS</sequence>
<evidence type="ECO:0008006" key="3">
    <source>
        <dbReference type="Google" id="ProtNLM"/>
    </source>
</evidence>
<reference evidence="1 2" key="1">
    <citation type="submission" date="2017-06" db="EMBL/GenBank/DDBJ databases">
        <title>the draft geome sequence of Illustriluteabacillus marina B3227.</title>
        <authorList>
            <person name="He R.-H."/>
            <person name="Du Z.-J."/>
        </authorList>
    </citation>
    <scope>NUCLEOTIDE SEQUENCE [LARGE SCALE GENOMIC DNA]</scope>
    <source>
        <strain evidence="1 2">B3227</strain>
    </source>
</reference>
<protein>
    <recommendedName>
        <fullName evidence="3">YneQ</fullName>
    </recommendedName>
</protein>
<name>A0A2I0QWL4_9BACI</name>